<dbReference type="PROSITE" id="PS51257">
    <property type="entry name" value="PROKAR_LIPOPROTEIN"/>
    <property type="match status" value="1"/>
</dbReference>
<proteinExistence type="predicted"/>
<keyword evidence="2" id="KW-0732">Signal</keyword>
<evidence type="ECO:0000313" key="3">
    <source>
        <dbReference type="EMBL" id="EMO55718.1"/>
    </source>
</evidence>
<sequence length="138" mass="15596">MKNKILLSIIVLCFGFIACLKANGDSNKTNSKGGMMNYEVNKSDEDWKKELTPEQYKILRQKGTEMAFTGPCIKIKIKARIFVRPAAPFYFLLTLSMNLAPAGLLFISLLKKPQSTNKKIAAMEWREQKFFVLNVGGI</sequence>
<protein>
    <recommendedName>
        <fullName evidence="5">Lipoprotein</fullName>
    </recommendedName>
</protein>
<dbReference type="Gene3D" id="2.170.150.20">
    <property type="entry name" value="Peptide methionine sulfoxide reductase"/>
    <property type="match status" value="1"/>
</dbReference>
<feature type="chain" id="PRO_5004078813" description="Lipoprotein" evidence="2">
    <location>
        <begin position="25"/>
        <end position="138"/>
    </location>
</feature>
<dbReference type="STRING" id="28182.GCA_001568325_03758"/>
<feature type="transmembrane region" description="Helical" evidence="1">
    <location>
        <begin position="89"/>
        <end position="110"/>
    </location>
</feature>
<dbReference type="SUPFAM" id="SSF51316">
    <property type="entry name" value="Mss4-like"/>
    <property type="match status" value="1"/>
</dbReference>
<evidence type="ECO:0000313" key="4">
    <source>
        <dbReference type="Proteomes" id="UP000012112"/>
    </source>
</evidence>
<dbReference type="AlphaFoldDB" id="M6W1N0"/>
<comment type="caution">
    <text evidence="3">The sequence shown here is derived from an EMBL/GenBank/DDBJ whole genome shotgun (WGS) entry which is preliminary data.</text>
</comment>
<dbReference type="InterPro" id="IPR011057">
    <property type="entry name" value="Mss4-like_sf"/>
</dbReference>
<dbReference type="EMBL" id="AKWD02000005">
    <property type="protein sequence ID" value="EMO55718.1"/>
    <property type="molecule type" value="Genomic_DNA"/>
</dbReference>
<gene>
    <name evidence="3" type="ORF">LEP1GSC172_0512</name>
</gene>
<organism evidence="3 4">
    <name type="scientific">Leptospira noguchii</name>
    <dbReference type="NCBI Taxonomy" id="28182"/>
    <lineage>
        <taxon>Bacteria</taxon>
        <taxon>Pseudomonadati</taxon>
        <taxon>Spirochaetota</taxon>
        <taxon>Spirochaetia</taxon>
        <taxon>Leptospirales</taxon>
        <taxon>Leptospiraceae</taxon>
        <taxon>Leptospira</taxon>
    </lineage>
</organism>
<accession>M6W1N0</accession>
<evidence type="ECO:0000256" key="1">
    <source>
        <dbReference type="SAM" id="Phobius"/>
    </source>
</evidence>
<evidence type="ECO:0008006" key="5">
    <source>
        <dbReference type="Google" id="ProtNLM"/>
    </source>
</evidence>
<keyword evidence="1" id="KW-0472">Membrane</keyword>
<keyword evidence="1" id="KW-0812">Transmembrane</keyword>
<name>M6W1N0_9LEPT</name>
<evidence type="ECO:0000256" key="2">
    <source>
        <dbReference type="SAM" id="SignalP"/>
    </source>
</evidence>
<keyword evidence="1" id="KW-1133">Transmembrane helix</keyword>
<dbReference type="Proteomes" id="UP000012112">
    <property type="component" value="Unassembled WGS sequence"/>
</dbReference>
<reference evidence="3 4" key="1">
    <citation type="submission" date="2013-01" db="EMBL/GenBank/DDBJ databases">
        <authorList>
            <person name="Harkins D.M."/>
            <person name="Durkin A.S."/>
            <person name="Brinkac L.M."/>
            <person name="Haft D.H."/>
            <person name="Selengut J.D."/>
            <person name="Sanka R."/>
            <person name="DePew J."/>
            <person name="Purushe J."/>
            <person name="Matthias M.A."/>
            <person name="Vinetz J.M."/>
            <person name="Sutton G.G."/>
            <person name="Nierman W.C."/>
            <person name="Fouts D.E."/>
        </authorList>
    </citation>
    <scope>NUCLEOTIDE SEQUENCE [LARGE SCALE GENOMIC DNA]</scope>
    <source>
        <strain evidence="3 4">HAI1536</strain>
    </source>
</reference>
<feature type="signal peptide" evidence="2">
    <location>
        <begin position="1"/>
        <end position="24"/>
    </location>
</feature>